<evidence type="ECO:0000256" key="6">
    <source>
        <dbReference type="ARBA" id="ARBA00023136"/>
    </source>
</evidence>
<dbReference type="RefSeq" id="WP_076958016.1">
    <property type="nucleotide sequence ID" value="NZ_MLCO01000137.1"/>
</dbReference>
<evidence type="ECO:0000256" key="3">
    <source>
        <dbReference type="ARBA" id="ARBA00022475"/>
    </source>
</evidence>
<keyword evidence="6 7" id="KW-0472">Membrane</keyword>
<dbReference type="SUPFAM" id="SSF161098">
    <property type="entry name" value="MetI-like"/>
    <property type="match status" value="1"/>
</dbReference>
<dbReference type="AlphaFoldDB" id="A0A1V2H0W8"/>
<dbReference type="InterPro" id="IPR050366">
    <property type="entry name" value="BP-dependent_transpt_permease"/>
</dbReference>
<protein>
    <recommendedName>
        <fullName evidence="8">ABC transmembrane type-1 domain-containing protein</fullName>
    </recommendedName>
</protein>
<keyword evidence="3" id="KW-1003">Cell membrane</keyword>
<evidence type="ECO:0000256" key="1">
    <source>
        <dbReference type="ARBA" id="ARBA00004651"/>
    </source>
</evidence>
<dbReference type="CDD" id="cd06261">
    <property type="entry name" value="TM_PBP2"/>
    <property type="match status" value="1"/>
</dbReference>
<evidence type="ECO:0000313" key="10">
    <source>
        <dbReference type="Proteomes" id="UP000188879"/>
    </source>
</evidence>
<reference evidence="9 10" key="1">
    <citation type="submission" date="2016-10" db="EMBL/GenBank/DDBJ databases">
        <title>Draft Genome sequence of Roseomonas sp. strain M3.</title>
        <authorList>
            <person name="Subhash Y."/>
            <person name="Lee S."/>
        </authorList>
    </citation>
    <scope>NUCLEOTIDE SEQUENCE [LARGE SCALE GENOMIC DNA]</scope>
    <source>
        <strain evidence="9 10">M3</strain>
    </source>
</reference>
<evidence type="ECO:0000256" key="5">
    <source>
        <dbReference type="ARBA" id="ARBA00022989"/>
    </source>
</evidence>
<feature type="transmembrane region" description="Helical" evidence="7">
    <location>
        <begin position="243"/>
        <end position="263"/>
    </location>
</feature>
<dbReference type="Proteomes" id="UP000188879">
    <property type="component" value="Unassembled WGS sequence"/>
</dbReference>
<keyword evidence="4 7" id="KW-0812">Transmembrane</keyword>
<dbReference type="PROSITE" id="PS50928">
    <property type="entry name" value="ABC_TM1"/>
    <property type="match status" value="1"/>
</dbReference>
<keyword evidence="2 7" id="KW-0813">Transport</keyword>
<evidence type="ECO:0000313" key="9">
    <source>
        <dbReference type="EMBL" id="ONG52581.1"/>
    </source>
</evidence>
<feature type="transmembrane region" description="Helical" evidence="7">
    <location>
        <begin position="137"/>
        <end position="156"/>
    </location>
</feature>
<organism evidence="9 10">
    <name type="scientific">Teichococcus deserti</name>
    <dbReference type="NCBI Taxonomy" id="1817963"/>
    <lineage>
        <taxon>Bacteria</taxon>
        <taxon>Pseudomonadati</taxon>
        <taxon>Pseudomonadota</taxon>
        <taxon>Alphaproteobacteria</taxon>
        <taxon>Acetobacterales</taxon>
        <taxon>Roseomonadaceae</taxon>
        <taxon>Roseomonas</taxon>
    </lineage>
</organism>
<feature type="transmembrane region" description="Helical" evidence="7">
    <location>
        <begin position="183"/>
        <end position="208"/>
    </location>
</feature>
<name>A0A1V2H0W8_9PROT</name>
<dbReference type="InterPro" id="IPR000515">
    <property type="entry name" value="MetI-like"/>
</dbReference>
<dbReference type="Gene3D" id="1.10.3720.10">
    <property type="entry name" value="MetI-like"/>
    <property type="match status" value="1"/>
</dbReference>
<dbReference type="EMBL" id="MLCO01000137">
    <property type="protein sequence ID" value="ONG52581.1"/>
    <property type="molecule type" value="Genomic_DNA"/>
</dbReference>
<sequence length="280" mass="30044">MRRMLRLLAGARTLSLGLLITLVVLFGILVGPWITPFSATEMDFINVLTPPDGTHWLGTDSFGRDVLSRVLSGGQISFLISAVGVLSGAAIGTTLGMHAAWRGGNQEALLMAFCDLLFAFPSFVLALFMMVVLGFGMHNVMIAIALAYLPIFARLARNLTRTMMHEPFVQAARLMGQRPARILVFEILPNIFSTLLVQASVGIAFGIVMEAGLSFLGLGVQPPTPSLGVILADGREYFQRAPWVLTLTGVVVSVALLGLNLLGDGLRDLTDPRLRKAAGP</sequence>
<evidence type="ECO:0000256" key="2">
    <source>
        <dbReference type="ARBA" id="ARBA00022448"/>
    </source>
</evidence>
<dbReference type="PANTHER" id="PTHR43386:SF25">
    <property type="entry name" value="PEPTIDE ABC TRANSPORTER PERMEASE PROTEIN"/>
    <property type="match status" value="1"/>
</dbReference>
<keyword evidence="5 7" id="KW-1133">Transmembrane helix</keyword>
<dbReference type="OrthoDB" id="9766870at2"/>
<keyword evidence="10" id="KW-1185">Reference proteome</keyword>
<feature type="transmembrane region" description="Helical" evidence="7">
    <location>
        <begin position="108"/>
        <end position="131"/>
    </location>
</feature>
<dbReference type="Pfam" id="PF00528">
    <property type="entry name" value="BPD_transp_1"/>
    <property type="match status" value="1"/>
</dbReference>
<comment type="similarity">
    <text evidence="7">Belongs to the binding-protein-dependent transport system permease family.</text>
</comment>
<dbReference type="InterPro" id="IPR035906">
    <property type="entry name" value="MetI-like_sf"/>
</dbReference>
<accession>A0A1V2H0W8</accession>
<dbReference type="GO" id="GO:0055085">
    <property type="term" value="P:transmembrane transport"/>
    <property type="evidence" value="ECO:0007669"/>
    <property type="project" value="InterPro"/>
</dbReference>
<dbReference type="GO" id="GO:0005886">
    <property type="term" value="C:plasma membrane"/>
    <property type="evidence" value="ECO:0007669"/>
    <property type="project" value="UniProtKB-SubCell"/>
</dbReference>
<feature type="transmembrane region" description="Helical" evidence="7">
    <location>
        <begin position="12"/>
        <end position="34"/>
    </location>
</feature>
<feature type="domain" description="ABC transmembrane type-1" evidence="8">
    <location>
        <begin position="74"/>
        <end position="263"/>
    </location>
</feature>
<feature type="transmembrane region" description="Helical" evidence="7">
    <location>
        <begin position="76"/>
        <end position="96"/>
    </location>
</feature>
<evidence type="ECO:0000259" key="8">
    <source>
        <dbReference type="PROSITE" id="PS50928"/>
    </source>
</evidence>
<evidence type="ECO:0000256" key="4">
    <source>
        <dbReference type="ARBA" id="ARBA00022692"/>
    </source>
</evidence>
<comment type="subcellular location">
    <subcellularLocation>
        <location evidence="1 7">Cell membrane</location>
        <topology evidence="1 7">Multi-pass membrane protein</topology>
    </subcellularLocation>
</comment>
<gene>
    <name evidence="9" type="ORF">BKE38_14285</name>
</gene>
<comment type="caution">
    <text evidence="9">The sequence shown here is derived from an EMBL/GenBank/DDBJ whole genome shotgun (WGS) entry which is preliminary data.</text>
</comment>
<proteinExistence type="inferred from homology"/>
<evidence type="ECO:0000256" key="7">
    <source>
        <dbReference type="RuleBase" id="RU363032"/>
    </source>
</evidence>
<dbReference type="PANTHER" id="PTHR43386">
    <property type="entry name" value="OLIGOPEPTIDE TRANSPORT SYSTEM PERMEASE PROTEIN APPC"/>
    <property type="match status" value="1"/>
</dbReference>